<name>A0ABP4J3N7_9ACTN</name>
<accession>A0ABP4J3N7</accession>
<organism evidence="3 4">
    <name type="scientific">Kitasatospora putterlickiae</name>
    <dbReference type="NCBI Taxonomy" id="221725"/>
    <lineage>
        <taxon>Bacteria</taxon>
        <taxon>Bacillati</taxon>
        <taxon>Actinomycetota</taxon>
        <taxon>Actinomycetes</taxon>
        <taxon>Kitasatosporales</taxon>
        <taxon>Streptomycetaceae</taxon>
        <taxon>Kitasatospora</taxon>
    </lineage>
</organism>
<dbReference type="RefSeq" id="WP_344343131.1">
    <property type="nucleotide sequence ID" value="NZ_BAAAKJ010000359.1"/>
</dbReference>
<dbReference type="InterPro" id="IPR019920">
    <property type="entry name" value="F420-binding_dom_put"/>
</dbReference>
<dbReference type="InterPro" id="IPR052019">
    <property type="entry name" value="F420H2_bilvrd_red/Heme_oxyg"/>
</dbReference>
<proteinExistence type="predicted"/>
<feature type="domain" description="Pyridoxamine 5'-phosphate oxidase N-terminal" evidence="2">
    <location>
        <begin position="6"/>
        <end position="122"/>
    </location>
</feature>
<dbReference type="SUPFAM" id="SSF50475">
    <property type="entry name" value="FMN-binding split barrel"/>
    <property type="match status" value="1"/>
</dbReference>
<dbReference type="InterPro" id="IPR011576">
    <property type="entry name" value="Pyridox_Oxase_N"/>
</dbReference>
<evidence type="ECO:0000313" key="3">
    <source>
        <dbReference type="EMBL" id="GAA1409306.1"/>
    </source>
</evidence>
<dbReference type="Pfam" id="PF01243">
    <property type="entry name" value="PNPOx_N"/>
    <property type="match status" value="1"/>
</dbReference>
<comment type="caution">
    <text evidence="3">The sequence shown here is derived from an EMBL/GenBank/DDBJ whole genome shotgun (WGS) entry which is preliminary data.</text>
</comment>
<keyword evidence="1" id="KW-0560">Oxidoreductase</keyword>
<dbReference type="PANTHER" id="PTHR35176:SF6">
    <property type="entry name" value="HEME OXYGENASE HI_0854-RELATED"/>
    <property type="match status" value="1"/>
</dbReference>
<reference evidence="4" key="1">
    <citation type="journal article" date="2019" name="Int. J. Syst. Evol. Microbiol.">
        <title>The Global Catalogue of Microorganisms (GCM) 10K type strain sequencing project: providing services to taxonomists for standard genome sequencing and annotation.</title>
        <authorList>
            <consortium name="The Broad Institute Genomics Platform"/>
            <consortium name="The Broad Institute Genome Sequencing Center for Infectious Disease"/>
            <person name="Wu L."/>
            <person name="Ma J."/>
        </authorList>
    </citation>
    <scope>NUCLEOTIDE SEQUENCE [LARGE SCALE GENOMIC DNA]</scope>
    <source>
        <strain evidence="4">JCM 12393</strain>
    </source>
</reference>
<gene>
    <name evidence="3" type="ORF">GCM10009639_59710</name>
</gene>
<protein>
    <submittedName>
        <fullName evidence="3">PPOX class F420-dependent oxidoreductase</fullName>
    </submittedName>
</protein>
<dbReference type="Proteomes" id="UP001499863">
    <property type="component" value="Unassembled WGS sequence"/>
</dbReference>
<dbReference type="Gene3D" id="2.30.110.10">
    <property type="entry name" value="Electron Transport, Fmn-binding Protein, Chain A"/>
    <property type="match status" value="1"/>
</dbReference>
<dbReference type="InterPro" id="IPR012349">
    <property type="entry name" value="Split_barrel_FMN-bd"/>
</dbReference>
<keyword evidence="4" id="KW-1185">Reference proteome</keyword>
<evidence type="ECO:0000256" key="1">
    <source>
        <dbReference type="ARBA" id="ARBA00023002"/>
    </source>
</evidence>
<dbReference type="NCBIfam" id="TIGR03618">
    <property type="entry name" value="Rv1155_F420"/>
    <property type="match status" value="1"/>
</dbReference>
<dbReference type="EMBL" id="BAAAKJ010000359">
    <property type="protein sequence ID" value="GAA1409306.1"/>
    <property type="molecule type" value="Genomic_DNA"/>
</dbReference>
<sequence>MVEISKDVRNRIEAGHIWYVGTVNADGSPHVSPMWVGMEGDLLLFNTSVGRVKERNLRRDPRVCLSLADPADPYDRVQIRGRAVRFVEGEEAVRNMDRLARTYLGVEAYEWVVPGERRVVVLIEPTRISRVTGVEPLPPGAPGAVPPAGP</sequence>
<evidence type="ECO:0000259" key="2">
    <source>
        <dbReference type="Pfam" id="PF01243"/>
    </source>
</evidence>
<evidence type="ECO:0000313" key="4">
    <source>
        <dbReference type="Proteomes" id="UP001499863"/>
    </source>
</evidence>
<dbReference type="PANTHER" id="PTHR35176">
    <property type="entry name" value="HEME OXYGENASE HI_0854-RELATED"/>
    <property type="match status" value="1"/>
</dbReference>